<dbReference type="AlphaFoldDB" id="G5R3V9"/>
<evidence type="ECO:0000313" key="2">
    <source>
        <dbReference type="EMBL" id="EHC84333.1"/>
    </source>
</evidence>
<evidence type="ECO:0000313" key="3">
    <source>
        <dbReference type="Proteomes" id="UP000005065"/>
    </source>
</evidence>
<dbReference type="Proteomes" id="UP000005065">
    <property type="component" value="Unassembled WGS sequence"/>
</dbReference>
<evidence type="ECO:0000256" key="1">
    <source>
        <dbReference type="SAM" id="MobiDB-lite"/>
    </source>
</evidence>
<feature type="region of interest" description="Disordered" evidence="1">
    <location>
        <begin position="1"/>
        <end position="23"/>
    </location>
</feature>
<comment type="caution">
    <text evidence="2">The sequence shown here is derived from an EMBL/GenBank/DDBJ whole genome shotgun (WGS) entry which is preliminary data.</text>
</comment>
<reference evidence="2 3" key="1">
    <citation type="journal article" date="2011" name="BMC Genomics">
        <title>Genome sequencing reveals diversification of virulence factor content and possible host adaptation in distinct subpopulations of Salmonella enterica.</title>
        <authorList>
            <person name="den Bakker H.C."/>
            <person name="Moreno Switt A.I."/>
            <person name="Govoni G."/>
            <person name="Cummings C.A."/>
            <person name="Ranieri M.L."/>
            <person name="Degoricija L."/>
            <person name="Hoelzer K."/>
            <person name="Rodriguez-Rivera L.D."/>
            <person name="Brown S."/>
            <person name="Bolchacova E."/>
            <person name="Furtado M.R."/>
            <person name="Wiedmann M."/>
        </authorList>
    </citation>
    <scope>NUCLEOTIDE SEQUENCE [LARGE SCALE GENOMIC DNA]</scope>
    <source>
        <strain evidence="2 3">A4-543</strain>
    </source>
</reference>
<sequence length="42" mass="4548">MNNVGGSPFYRPDNGAKAPCLTGRQEVHHWPGARVATTRRAA</sequence>
<organism evidence="2 3">
    <name type="scientific">Salmonella enterica subsp. enterica serovar Senftenberg str. A4-543</name>
    <dbReference type="NCBI Taxonomy" id="913082"/>
    <lineage>
        <taxon>Bacteria</taxon>
        <taxon>Pseudomonadati</taxon>
        <taxon>Pseudomonadota</taxon>
        <taxon>Gammaproteobacteria</taxon>
        <taxon>Enterobacterales</taxon>
        <taxon>Enterobacteriaceae</taxon>
        <taxon>Salmonella</taxon>
    </lineage>
</organism>
<gene>
    <name evidence="2" type="ORF">LTSESEN_4214</name>
</gene>
<proteinExistence type="predicted"/>
<accession>G5R3V9</accession>
<name>G5R3V9_SALSE</name>
<protein>
    <submittedName>
        <fullName evidence="2">Uncharacterized protein</fullName>
    </submittedName>
</protein>
<dbReference type="EMBL" id="AFCU01001374">
    <property type="protein sequence ID" value="EHC84333.1"/>
    <property type="molecule type" value="Genomic_DNA"/>
</dbReference>
<feature type="non-terminal residue" evidence="2">
    <location>
        <position position="42"/>
    </location>
</feature>